<dbReference type="AlphaFoldDB" id="A0A5K3FF49"/>
<organism evidence="2">
    <name type="scientific">Mesocestoides corti</name>
    <name type="common">Flatworm</name>
    <dbReference type="NCBI Taxonomy" id="53468"/>
    <lineage>
        <taxon>Eukaryota</taxon>
        <taxon>Metazoa</taxon>
        <taxon>Spiralia</taxon>
        <taxon>Lophotrochozoa</taxon>
        <taxon>Platyhelminthes</taxon>
        <taxon>Cestoda</taxon>
        <taxon>Eucestoda</taxon>
        <taxon>Cyclophyllidea</taxon>
        <taxon>Mesocestoididae</taxon>
        <taxon>Mesocestoides</taxon>
    </lineage>
</organism>
<name>A0A5K3FF49_MESCO</name>
<evidence type="ECO:0000313" key="2">
    <source>
        <dbReference type="WBParaSite" id="MCU_007925-RA"/>
    </source>
</evidence>
<reference evidence="2" key="1">
    <citation type="submission" date="2019-11" db="UniProtKB">
        <authorList>
            <consortium name="WormBaseParasite"/>
        </authorList>
    </citation>
    <scope>IDENTIFICATION</scope>
</reference>
<feature type="compositionally biased region" description="Polar residues" evidence="1">
    <location>
        <begin position="42"/>
        <end position="56"/>
    </location>
</feature>
<protein>
    <submittedName>
        <fullName evidence="2">Uncharacterized protein</fullName>
    </submittedName>
</protein>
<feature type="compositionally biased region" description="Polar residues" evidence="1">
    <location>
        <begin position="1"/>
        <end position="25"/>
    </location>
</feature>
<sequence>ETQRDVPQNVSTGKTTIVDDASSQRWLAKPSSEAFNIKPASTRAQEASVAPQTTSLNNTTPLMVEIVDAGEVQSSFDTASTHRSAASPLSVLTHSSCNSCLGSS</sequence>
<dbReference type="WBParaSite" id="MCU_007925-RA">
    <property type="protein sequence ID" value="MCU_007925-RA"/>
    <property type="gene ID" value="MCU_007925"/>
</dbReference>
<accession>A0A5K3FF49</accession>
<proteinExistence type="predicted"/>
<evidence type="ECO:0000256" key="1">
    <source>
        <dbReference type="SAM" id="MobiDB-lite"/>
    </source>
</evidence>
<feature type="region of interest" description="Disordered" evidence="1">
    <location>
        <begin position="1"/>
        <end position="56"/>
    </location>
</feature>